<organism evidence="21 22">
    <name type="scientific">Cairina moschata</name>
    <name type="common">Muscovy duck</name>
    <dbReference type="NCBI Taxonomy" id="8855"/>
    <lineage>
        <taxon>Eukaryota</taxon>
        <taxon>Metazoa</taxon>
        <taxon>Chordata</taxon>
        <taxon>Craniata</taxon>
        <taxon>Vertebrata</taxon>
        <taxon>Euteleostomi</taxon>
        <taxon>Archelosauria</taxon>
        <taxon>Archosauria</taxon>
        <taxon>Dinosauria</taxon>
        <taxon>Saurischia</taxon>
        <taxon>Theropoda</taxon>
        <taxon>Coelurosauria</taxon>
        <taxon>Aves</taxon>
        <taxon>Neognathae</taxon>
        <taxon>Galloanserae</taxon>
        <taxon>Anseriformes</taxon>
        <taxon>Anatidae</taxon>
        <taxon>Anatinae</taxon>
        <taxon>Cairina</taxon>
    </lineage>
</organism>
<feature type="transmembrane region" description="Helical" evidence="19">
    <location>
        <begin position="516"/>
        <end position="533"/>
    </location>
</feature>
<dbReference type="InterPro" id="IPR011701">
    <property type="entry name" value="MFS"/>
</dbReference>
<reference evidence="21" key="3">
    <citation type="submission" date="2025-09" db="UniProtKB">
        <authorList>
            <consortium name="Ensembl"/>
        </authorList>
    </citation>
    <scope>IDENTIFICATION</scope>
</reference>
<feature type="transmembrane region" description="Helical" evidence="19">
    <location>
        <begin position="315"/>
        <end position="335"/>
    </location>
</feature>
<evidence type="ECO:0000256" key="3">
    <source>
        <dbReference type="ARBA" id="ARBA00022475"/>
    </source>
</evidence>
<feature type="compositionally biased region" description="Acidic residues" evidence="18">
    <location>
        <begin position="161"/>
        <end position="174"/>
    </location>
</feature>
<evidence type="ECO:0000256" key="2">
    <source>
        <dbReference type="ARBA" id="ARBA00022448"/>
    </source>
</evidence>
<feature type="transmembrane region" description="Helical" evidence="19">
    <location>
        <begin position="445"/>
        <end position="464"/>
    </location>
</feature>
<evidence type="ECO:0000256" key="10">
    <source>
        <dbReference type="ARBA" id="ARBA00023180"/>
    </source>
</evidence>
<comment type="similarity">
    <text evidence="14">Belongs to the major facilitator superfamily. Feline leukemia virus subgroup C receptor (TC 2.A.1.28.1) family.</text>
</comment>
<evidence type="ECO:0000313" key="21">
    <source>
        <dbReference type="Ensembl" id="ENSCMMP00000027166.1"/>
    </source>
</evidence>
<reference evidence="21" key="2">
    <citation type="submission" date="2025-08" db="UniProtKB">
        <authorList>
            <consortium name="Ensembl"/>
        </authorList>
    </citation>
    <scope>IDENTIFICATION</scope>
</reference>
<name>A0A8C3CXH2_CAIMO</name>
<dbReference type="Pfam" id="PF07690">
    <property type="entry name" value="MFS_1"/>
    <property type="match status" value="1"/>
</dbReference>
<comment type="subcellular location">
    <subcellularLocation>
        <location evidence="1">Cell membrane</location>
        <topology evidence="1">Multi-pass membrane protein</topology>
    </subcellularLocation>
</comment>
<evidence type="ECO:0000256" key="16">
    <source>
        <dbReference type="ARBA" id="ARBA00068050"/>
    </source>
</evidence>
<evidence type="ECO:0000256" key="17">
    <source>
        <dbReference type="ARBA" id="ARBA00080886"/>
    </source>
</evidence>
<feature type="domain" description="Major facilitator superfamily (MFS) profile" evidence="20">
    <location>
        <begin position="223"/>
        <end position="629"/>
    </location>
</feature>
<dbReference type="GO" id="GO:0006783">
    <property type="term" value="P:heme biosynthetic process"/>
    <property type="evidence" value="ECO:0007669"/>
    <property type="project" value="UniProtKB-ARBA"/>
</dbReference>
<keyword evidence="10" id="KW-0325">Glycoprotein</keyword>
<feature type="transmembrane region" description="Helical" evidence="19">
    <location>
        <begin position="539"/>
        <end position="564"/>
    </location>
</feature>
<dbReference type="InterPro" id="IPR049680">
    <property type="entry name" value="FLVCR1-2_SLC49-like"/>
</dbReference>
<dbReference type="PANTHER" id="PTHR10924:SF2">
    <property type="entry name" value="HEME TRANSPORTER FLVCR1"/>
    <property type="match status" value="1"/>
</dbReference>
<keyword evidence="9" id="KW-0675">Receptor</keyword>
<protein>
    <recommendedName>
        <fullName evidence="16">Choline/ethanolamine transporter FLVCR1</fullName>
    </recommendedName>
    <alternativeName>
        <fullName evidence="17">Heme transporter FLVCR1</fullName>
    </alternativeName>
</protein>
<keyword evidence="8 19" id="KW-0472">Membrane</keyword>
<evidence type="ECO:0000256" key="8">
    <source>
        <dbReference type="ARBA" id="ARBA00023136"/>
    </source>
</evidence>
<feature type="transmembrane region" description="Helical" evidence="19">
    <location>
        <begin position="605"/>
        <end position="624"/>
    </location>
</feature>
<dbReference type="CDD" id="cd17455">
    <property type="entry name" value="MFS_FLVCR1"/>
    <property type="match status" value="1"/>
</dbReference>
<feature type="transmembrane region" description="Helical" evidence="19">
    <location>
        <begin position="261"/>
        <end position="281"/>
    </location>
</feature>
<evidence type="ECO:0000256" key="5">
    <source>
        <dbReference type="ARBA" id="ARBA00022692"/>
    </source>
</evidence>
<evidence type="ECO:0000256" key="6">
    <source>
        <dbReference type="ARBA" id="ARBA00022989"/>
    </source>
</evidence>
<comment type="function">
    <text evidence="15">Uniporter that mediates the transport of extracellular choline and ethanolamine into cells, thereby playing a key role in phospholipid biosynthesis. Choline and ethanolamine are the precursors of phosphatidylcholine and phosphatidylethanolamine, respectively, the two most abundant phospholipids. Transport is not coupled with proton transport and is exclusively driven by the choline (or ethanolamine) gradient across the plasma membrane. Also acts as a heme b transporter that mediates heme efflux from the cytoplasm to the extracellular compartment.</text>
</comment>
<dbReference type="GO" id="GO:0020037">
    <property type="term" value="F:heme binding"/>
    <property type="evidence" value="ECO:0007669"/>
    <property type="project" value="TreeGrafter"/>
</dbReference>
<dbReference type="PROSITE" id="PS50850">
    <property type="entry name" value="MFS"/>
    <property type="match status" value="1"/>
</dbReference>
<dbReference type="GO" id="GO:0015232">
    <property type="term" value="F:heme transmembrane transporter activity"/>
    <property type="evidence" value="ECO:0007669"/>
    <property type="project" value="TreeGrafter"/>
</dbReference>
<evidence type="ECO:0000256" key="19">
    <source>
        <dbReference type="SAM" id="Phobius"/>
    </source>
</evidence>
<evidence type="ECO:0000256" key="1">
    <source>
        <dbReference type="ARBA" id="ARBA00004651"/>
    </source>
</evidence>
<dbReference type="Ensembl" id="ENSCMMT00000029664.1">
    <property type="protein sequence ID" value="ENSCMMP00000027166.1"/>
    <property type="gene ID" value="ENSCMMG00000016660.1"/>
</dbReference>
<dbReference type="GO" id="GO:0097037">
    <property type="term" value="P:heme export"/>
    <property type="evidence" value="ECO:0007669"/>
    <property type="project" value="TreeGrafter"/>
</dbReference>
<feature type="transmembrane region" description="Helical" evidence="19">
    <location>
        <begin position="347"/>
        <end position="369"/>
    </location>
</feature>
<sequence>MSACGTGRAQFRVQSVAFGAGGYPRAELELARRGFTHLCVGCTTPEGAYRNDFTPLLAQRGLFTPLSVSPCSSGTCPGLGGAVAGRSRAGRSFQAGPRLCSPVAARLAPPPAPHPDFLLTASSVSRAAGAASPPAEPGDLAGLRERSGPGKLSGERAEMAEGGEDEEEEEEEAAAGEKGEMLGAPPQHNGFLPGKEGENGGPGGCTAPGGRVETRLSRRRLAVLGVFSCYSLVNAFQWIQYSILSNVFAHFYGVSFTQIDWLSMVYMVAYVPLILPATWLLDARGLRLTALLGAGLNGLGAWLKCASLAPDRYAVTMVAQAVCAVAQVFILGLPSRVASVWFGPSEVSTACAVAVLGNQLGTAIGFLVPPVLVPNTPNDIDLMAHNISIMFYGTAIVSTLLFFLTGVVFEEKPKYPPSHSQALLQALPPEDYSYKQSIINLVKNIPFVLLLISYGIMTGAFYSVSTLLNQMIVTYYEGEEVNAGRIGLTLVVAGMVGSIICGLWLDYTKTYKQTTLIVYILSFIGLVVFTFTLDLGHLIVVFVTGGVLGFFMTGYLPLGFEFAVEITYPESEGTSSGLLNASAQIFGIVFTLVQGKLTTDYSPRAGNLFLCAWLFVGIILTALIKSDLRRHNVNSGIMNMDAKPVPVDSPVEHENCTALKIQSDL</sequence>
<evidence type="ECO:0000256" key="4">
    <source>
        <dbReference type="ARBA" id="ARBA00022553"/>
    </source>
</evidence>
<feature type="compositionally biased region" description="Basic and acidic residues" evidence="18">
    <location>
        <begin position="142"/>
        <end position="159"/>
    </location>
</feature>
<feature type="transmembrane region" description="Helical" evidence="19">
    <location>
        <begin position="576"/>
        <end position="593"/>
    </location>
</feature>
<dbReference type="Proteomes" id="UP000694556">
    <property type="component" value="Chromosome 3"/>
</dbReference>
<keyword evidence="5 19" id="KW-0812">Transmembrane</keyword>
<dbReference type="Gene3D" id="1.20.1250.20">
    <property type="entry name" value="MFS general substrate transporter like domains"/>
    <property type="match status" value="2"/>
</dbReference>
<dbReference type="GO" id="GO:0006839">
    <property type="term" value="P:mitochondrial transport"/>
    <property type="evidence" value="ECO:0007669"/>
    <property type="project" value="TreeGrafter"/>
</dbReference>
<comment type="catalytic activity">
    <reaction evidence="11">
        <text>heme b(in) = heme b(out)</text>
        <dbReference type="Rhea" id="RHEA:75443"/>
        <dbReference type="ChEBI" id="CHEBI:60344"/>
    </reaction>
</comment>
<evidence type="ECO:0000313" key="22">
    <source>
        <dbReference type="Proteomes" id="UP000694556"/>
    </source>
</evidence>
<evidence type="ECO:0000256" key="15">
    <source>
        <dbReference type="ARBA" id="ARBA00060240"/>
    </source>
</evidence>
<accession>A0A8C3CXH2</accession>
<feature type="transmembrane region" description="Helical" evidence="19">
    <location>
        <begin position="221"/>
        <end position="241"/>
    </location>
</feature>
<evidence type="ECO:0000256" key="11">
    <source>
        <dbReference type="ARBA" id="ARBA00035075"/>
    </source>
</evidence>
<evidence type="ECO:0000256" key="7">
    <source>
        <dbReference type="ARBA" id="ARBA00023057"/>
    </source>
</evidence>
<keyword evidence="4" id="KW-0597">Phosphoprotein</keyword>
<dbReference type="GO" id="GO:0031966">
    <property type="term" value="C:mitochondrial membrane"/>
    <property type="evidence" value="ECO:0007669"/>
    <property type="project" value="UniProtKB-ARBA"/>
</dbReference>
<dbReference type="AlphaFoldDB" id="A0A8C3CXH2"/>
<keyword evidence="22" id="KW-1185">Reference proteome</keyword>
<evidence type="ECO:0000256" key="14">
    <source>
        <dbReference type="ARBA" id="ARBA00046338"/>
    </source>
</evidence>
<evidence type="ECO:0000256" key="12">
    <source>
        <dbReference type="ARBA" id="ARBA00036811"/>
    </source>
</evidence>
<feature type="region of interest" description="Disordered" evidence="18">
    <location>
        <begin position="128"/>
        <end position="211"/>
    </location>
</feature>
<proteinExistence type="inferred from homology"/>
<keyword evidence="2" id="KW-0813">Transport</keyword>
<dbReference type="PANTHER" id="PTHR10924">
    <property type="entry name" value="MAJOR FACILITATOR SUPERFAMILY PROTEIN-RELATED"/>
    <property type="match status" value="1"/>
</dbReference>
<feature type="transmembrane region" description="Helical" evidence="19">
    <location>
        <begin position="484"/>
        <end position="504"/>
    </location>
</feature>
<keyword evidence="7" id="KW-0265">Erythrocyte maturation</keyword>
<keyword evidence="6 19" id="KW-1133">Transmembrane helix</keyword>
<dbReference type="GO" id="GO:0005886">
    <property type="term" value="C:plasma membrane"/>
    <property type="evidence" value="ECO:0007669"/>
    <property type="project" value="UniProtKB-SubCell"/>
</dbReference>
<dbReference type="SUPFAM" id="SSF103473">
    <property type="entry name" value="MFS general substrate transporter"/>
    <property type="match status" value="1"/>
</dbReference>
<dbReference type="InterPro" id="IPR020846">
    <property type="entry name" value="MFS_dom"/>
</dbReference>
<feature type="transmembrane region" description="Helical" evidence="19">
    <location>
        <begin position="389"/>
        <end position="409"/>
    </location>
</feature>
<evidence type="ECO:0000256" key="18">
    <source>
        <dbReference type="SAM" id="MobiDB-lite"/>
    </source>
</evidence>
<evidence type="ECO:0000256" key="9">
    <source>
        <dbReference type="ARBA" id="ARBA00023170"/>
    </source>
</evidence>
<reference evidence="21" key="1">
    <citation type="submission" date="2018-09" db="EMBL/GenBank/DDBJ databases">
        <title>Common duck and Muscovy duck high density SNP chip.</title>
        <authorList>
            <person name="Vignal A."/>
            <person name="Thebault N."/>
            <person name="Warren W.C."/>
        </authorList>
    </citation>
    <scope>NUCLEOTIDE SEQUENCE [LARGE SCALE GENOMIC DNA]</scope>
</reference>
<evidence type="ECO:0000259" key="20">
    <source>
        <dbReference type="PROSITE" id="PS50850"/>
    </source>
</evidence>
<evidence type="ECO:0000256" key="13">
    <source>
        <dbReference type="ARBA" id="ARBA00045087"/>
    </source>
</evidence>
<feature type="transmembrane region" description="Helical" evidence="19">
    <location>
        <begin position="288"/>
        <end position="309"/>
    </location>
</feature>
<dbReference type="InterPro" id="IPR036259">
    <property type="entry name" value="MFS_trans_sf"/>
</dbReference>
<keyword evidence="3" id="KW-1003">Cell membrane</keyword>
<dbReference type="FunFam" id="1.20.1250.20:FF:000184">
    <property type="entry name" value="Feline leukemia virus subgroup C receptor-related protein 1"/>
    <property type="match status" value="1"/>
</dbReference>
<comment type="catalytic activity">
    <reaction evidence="12">
        <text>choline(out) = choline(in)</text>
        <dbReference type="Rhea" id="RHEA:32751"/>
        <dbReference type="ChEBI" id="CHEBI:15354"/>
    </reaction>
</comment>
<dbReference type="GO" id="GO:0043249">
    <property type="term" value="P:erythrocyte maturation"/>
    <property type="evidence" value="ECO:0007669"/>
    <property type="project" value="UniProtKB-KW"/>
</dbReference>
<comment type="catalytic activity">
    <reaction evidence="13">
        <text>ethanolamine(in) = ethanolamine(out)</text>
        <dbReference type="Rhea" id="RHEA:32747"/>
        <dbReference type="ChEBI" id="CHEBI:57603"/>
    </reaction>
</comment>